<accession>A0A2K9LUG7</accession>
<organism evidence="1">
    <name type="scientific">uncultured virus</name>
    <dbReference type="NCBI Taxonomy" id="340016"/>
    <lineage>
        <taxon>Viruses</taxon>
        <taxon>environmental samples</taxon>
    </lineage>
</organism>
<reference evidence="1" key="1">
    <citation type="submission" date="2017-01" db="EMBL/GenBank/DDBJ databases">
        <title>High-throughput sequencing uncovers low homogeneity in the biogeography of single-stranded DNA viruses.</title>
        <authorList>
            <person name="Pearson V.M."/>
            <person name="Rokyta D.R."/>
        </authorList>
    </citation>
    <scope>NUCLEOTIDE SEQUENCE</scope>
</reference>
<dbReference type="EMBL" id="KY487827">
    <property type="protein sequence ID" value="AUM61725.1"/>
    <property type="molecule type" value="Genomic_DNA"/>
</dbReference>
<proteinExistence type="predicted"/>
<dbReference type="Gene3D" id="2.60.120.20">
    <property type="match status" value="1"/>
</dbReference>
<dbReference type="InterPro" id="IPR029053">
    <property type="entry name" value="Viral_coat"/>
</dbReference>
<sequence>MAKRRFRSRGRFRRIRRRRGGRTKRLKRFVKGVVKRMQEIKYRSAANGTDFDPYIGQLVEMTPTFPQGVDKYGRIGNKIQYKFVKLDEIIQAGDGSSGVDPTHVYVRRILFWTRIPIPIPLPANFQNWGFLWDDPGSNAFMSTIRTQTVRIVSDKLFPMAVIGKAQQTQLRSCFRWKKRFRVFNKINFTDSTQVLPSDPKDKLYCLIVASSAVNDVTLYYRWHSRFSFYDI</sequence>
<evidence type="ECO:0000313" key="1">
    <source>
        <dbReference type="EMBL" id="AUM61725.1"/>
    </source>
</evidence>
<gene>
    <name evidence="1" type="primary">Cap</name>
</gene>
<protein>
    <submittedName>
        <fullName evidence="1">Putative capsid</fullName>
    </submittedName>
</protein>
<name>A0A2K9LUG7_9VIRU</name>